<feature type="domain" description="Na+/H+ antiporter NhaC-like C-terminal" evidence="7">
    <location>
        <begin position="179"/>
        <end position="491"/>
    </location>
</feature>
<organism evidence="8 9">
    <name type="scientific">Neisseria elongata subsp. glycolytica ATCC 29315</name>
    <dbReference type="NCBI Taxonomy" id="546263"/>
    <lineage>
        <taxon>Bacteria</taxon>
        <taxon>Pseudomonadati</taxon>
        <taxon>Pseudomonadota</taxon>
        <taxon>Betaproteobacteria</taxon>
        <taxon>Neisseriales</taxon>
        <taxon>Neisseriaceae</taxon>
        <taxon>Neisseria</taxon>
    </lineage>
</organism>
<evidence type="ECO:0000256" key="2">
    <source>
        <dbReference type="ARBA" id="ARBA00022475"/>
    </source>
</evidence>
<keyword evidence="3 6" id="KW-0812">Transmembrane</keyword>
<name>D4DR22_NEIEG</name>
<evidence type="ECO:0000256" key="6">
    <source>
        <dbReference type="SAM" id="Phobius"/>
    </source>
</evidence>
<accession>D4DR22</accession>
<gene>
    <name evidence="8" type="ORF">NEIELOOT_01515</name>
</gene>
<feature type="transmembrane region" description="Helical" evidence="6">
    <location>
        <begin position="472"/>
        <end position="489"/>
    </location>
</feature>
<feature type="transmembrane region" description="Helical" evidence="6">
    <location>
        <begin position="91"/>
        <end position="110"/>
    </location>
</feature>
<dbReference type="PANTHER" id="PTHR43478:SF1">
    <property type="entry name" value="NA+_H+ ANTIPORTER NHAC-LIKE C-TERMINAL DOMAIN-CONTAINING PROTEIN"/>
    <property type="match status" value="1"/>
</dbReference>
<dbReference type="Pfam" id="PF03553">
    <property type="entry name" value="Na_H_antiporter"/>
    <property type="match status" value="1"/>
</dbReference>
<sequence length="519" mass="55560">MRRRPINQLFGRIIIQLLDYTHSYWSVVPPFLALALAVITRRVLLSLGIGIIVGALMLTGGNPLDGLLHLKDITVSLVYADGAFDWGKTKILLFLLLLGVFTSLLTFSGSNQAFAEWAQRRIKSRRGAKMLTACLVFVTFIDDYFHSLAVGAIARPVTDKFRVSRAKLAYILDSTAAPMCVLMPVSSWGASIIATLSGLLVMYNIDGYTPMGIFTAMSLMNYYALFALLMVFVTAWFSYDIGSMARFERNALKEDAHTHARSANGQAGRVYALIVPVLVLICATVSAMLYTGSRELETFSLLGAFEKTDVNTSLVVGGSSGVLAVLLCTVGTIRKSDYGTAVWRGLKSMFGAITILILAWLISIVVGQMHTGDYLSTLVAGNIHPGLLPLILFALGCIMAFATGTSWGTFGIMLPIAAAMAVKVDAALIVPCMSAVMAGAVCGDHCSPISDTTILSSTGAQCNHMDHVTTQLPYALAVAGAAGAGYLVLGFSRQPLLGFAATGVVLAVLFWLLKKPSEH</sequence>
<feature type="transmembrane region" description="Helical" evidence="6">
    <location>
        <begin position="345"/>
        <end position="367"/>
    </location>
</feature>
<dbReference type="InterPro" id="IPR018461">
    <property type="entry name" value="Na/H_Antiport_NhaC-like_C"/>
</dbReference>
<evidence type="ECO:0000256" key="4">
    <source>
        <dbReference type="ARBA" id="ARBA00022989"/>
    </source>
</evidence>
<dbReference type="STRING" id="546263.NELON_03945"/>
<keyword evidence="4 6" id="KW-1133">Transmembrane helix</keyword>
<dbReference type="GO" id="GO:0005886">
    <property type="term" value="C:plasma membrane"/>
    <property type="evidence" value="ECO:0007669"/>
    <property type="project" value="UniProtKB-SubCell"/>
</dbReference>
<evidence type="ECO:0000256" key="5">
    <source>
        <dbReference type="ARBA" id="ARBA00023136"/>
    </source>
</evidence>
<feature type="transmembrane region" description="Helical" evidence="6">
    <location>
        <begin position="175"/>
        <end position="202"/>
    </location>
</feature>
<reference evidence="8 9" key="1">
    <citation type="submission" date="2010-02" db="EMBL/GenBank/DDBJ databases">
        <authorList>
            <person name="Weinstock G."/>
            <person name="Sodergren E."/>
            <person name="Clifton S."/>
            <person name="Fulton L."/>
            <person name="Fulton B."/>
            <person name="Courtney L."/>
            <person name="Fronick C."/>
            <person name="Harrison M."/>
            <person name="Strong C."/>
            <person name="Farmer C."/>
            <person name="Delahaunty K."/>
            <person name="Markovic C."/>
            <person name="Hall O."/>
            <person name="Minx P."/>
            <person name="Tomlinson C."/>
            <person name="Mitreva M."/>
            <person name="Nelson J."/>
            <person name="Hou S."/>
            <person name="Wollam A."/>
            <person name="Pepin K.H."/>
            <person name="Johnson M."/>
            <person name="Bhonagiri V."/>
            <person name="Zhang X."/>
            <person name="Suruliraj S."/>
            <person name="Warren W."/>
            <person name="Chinwalla A."/>
            <person name="Mardis E.R."/>
            <person name="Wilson R.K."/>
        </authorList>
    </citation>
    <scope>NUCLEOTIDE SEQUENCE [LARGE SCALE GENOMIC DNA]</scope>
    <source>
        <strain evidence="8 9">ATCC 29315</strain>
    </source>
</reference>
<comment type="subcellular location">
    <subcellularLocation>
        <location evidence="1">Cell membrane</location>
        <topology evidence="1">Multi-pass membrane protein</topology>
    </subcellularLocation>
</comment>
<dbReference type="PANTHER" id="PTHR43478">
    <property type="entry name" value="NA+/H+ ANTIPORTER-RELATED"/>
    <property type="match status" value="1"/>
</dbReference>
<feature type="transmembrane region" description="Helical" evidence="6">
    <location>
        <begin position="45"/>
        <end position="70"/>
    </location>
</feature>
<dbReference type="EMBL" id="ADBF01000042">
    <property type="protein sequence ID" value="EFE49770.1"/>
    <property type="molecule type" value="Genomic_DNA"/>
</dbReference>
<evidence type="ECO:0000259" key="7">
    <source>
        <dbReference type="Pfam" id="PF03553"/>
    </source>
</evidence>
<feature type="transmembrane region" description="Helical" evidence="6">
    <location>
        <begin position="310"/>
        <end position="333"/>
    </location>
</feature>
<proteinExistence type="predicted"/>
<feature type="transmembrane region" description="Helical" evidence="6">
    <location>
        <begin position="495"/>
        <end position="513"/>
    </location>
</feature>
<keyword evidence="5 6" id="KW-0472">Membrane</keyword>
<protein>
    <submittedName>
        <fullName evidence="8">Putative ATP synthase F0, A subunit</fullName>
    </submittedName>
</protein>
<feature type="transmembrane region" description="Helical" evidence="6">
    <location>
        <begin position="270"/>
        <end position="290"/>
    </location>
</feature>
<evidence type="ECO:0000256" key="3">
    <source>
        <dbReference type="ARBA" id="ARBA00022692"/>
    </source>
</evidence>
<dbReference type="AlphaFoldDB" id="D4DR22"/>
<keyword evidence="2" id="KW-1003">Cell membrane</keyword>
<evidence type="ECO:0000313" key="9">
    <source>
        <dbReference type="Proteomes" id="UP000005536"/>
    </source>
</evidence>
<feature type="transmembrane region" description="Helical" evidence="6">
    <location>
        <begin position="130"/>
        <end position="154"/>
    </location>
</feature>
<feature type="transmembrane region" description="Helical" evidence="6">
    <location>
        <begin position="387"/>
        <end position="410"/>
    </location>
</feature>
<dbReference type="Proteomes" id="UP000005536">
    <property type="component" value="Unassembled WGS sequence"/>
</dbReference>
<evidence type="ECO:0000256" key="1">
    <source>
        <dbReference type="ARBA" id="ARBA00004651"/>
    </source>
</evidence>
<evidence type="ECO:0000313" key="8">
    <source>
        <dbReference type="EMBL" id="EFE49770.1"/>
    </source>
</evidence>
<feature type="transmembrane region" description="Helical" evidence="6">
    <location>
        <begin position="222"/>
        <end position="239"/>
    </location>
</feature>
<comment type="caution">
    <text evidence="8">The sequence shown here is derived from an EMBL/GenBank/DDBJ whole genome shotgun (WGS) entry which is preliminary data.</text>
</comment>